<proteinExistence type="predicted"/>
<evidence type="ECO:0000313" key="2">
    <source>
        <dbReference type="EMBL" id="MCI45017.1"/>
    </source>
</evidence>
<name>A0A392S9C7_9FABA</name>
<feature type="compositionally biased region" description="Basic and acidic residues" evidence="1">
    <location>
        <begin position="29"/>
        <end position="43"/>
    </location>
</feature>
<dbReference type="Proteomes" id="UP000265520">
    <property type="component" value="Unassembled WGS sequence"/>
</dbReference>
<organism evidence="2 3">
    <name type="scientific">Trifolium medium</name>
    <dbReference type="NCBI Taxonomy" id="97028"/>
    <lineage>
        <taxon>Eukaryota</taxon>
        <taxon>Viridiplantae</taxon>
        <taxon>Streptophyta</taxon>
        <taxon>Embryophyta</taxon>
        <taxon>Tracheophyta</taxon>
        <taxon>Spermatophyta</taxon>
        <taxon>Magnoliopsida</taxon>
        <taxon>eudicotyledons</taxon>
        <taxon>Gunneridae</taxon>
        <taxon>Pentapetalae</taxon>
        <taxon>rosids</taxon>
        <taxon>fabids</taxon>
        <taxon>Fabales</taxon>
        <taxon>Fabaceae</taxon>
        <taxon>Papilionoideae</taxon>
        <taxon>50 kb inversion clade</taxon>
        <taxon>NPAAA clade</taxon>
        <taxon>Hologalegina</taxon>
        <taxon>IRL clade</taxon>
        <taxon>Trifolieae</taxon>
        <taxon>Trifolium</taxon>
    </lineage>
</organism>
<sequence>LNSELSSAHSNFGFNNNLTPHGIPVIGSDRIHRADDGGAEKPHGVKRRRKRHGA</sequence>
<protein>
    <submittedName>
        <fullName evidence="2">Uncharacterized protein</fullName>
    </submittedName>
</protein>
<reference evidence="2 3" key="1">
    <citation type="journal article" date="2018" name="Front. Plant Sci.">
        <title>Red Clover (Trifolium pratense) and Zigzag Clover (T. medium) - A Picture of Genomic Similarities and Differences.</title>
        <authorList>
            <person name="Dluhosova J."/>
            <person name="Istvanek J."/>
            <person name="Nedelnik J."/>
            <person name="Repkova J."/>
        </authorList>
    </citation>
    <scope>NUCLEOTIDE SEQUENCE [LARGE SCALE GENOMIC DNA]</scope>
    <source>
        <strain evidence="3">cv. 10/8</strain>
        <tissue evidence="2">Leaf</tissue>
    </source>
</reference>
<feature type="compositionally biased region" description="Polar residues" evidence="1">
    <location>
        <begin position="1"/>
        <end position="19"/>
    </location>
</feature>
<feature type="non-terminal residue" evidence="2">
    <location>
        <position position="1"/>
    </location>
</feature>
<dbReference type="AlphaFoldDB" id="A0A392S9C7"/>
<evidence type="ECO:0000256" key="1">
    <source>
        <dbReference type="SAM" id="MobiDB-lite"/>
    </source>
</evidence>
<evidence type="ECO:0000313" key="3">
    <source>
        <dbReference type="Proteomes" id="UP000265520"/>
    </source>
</evidence>
<comment type="caution">
    <text evidence="2">The sequence shown here is derived from an EMBL/GenBank/DDBJ whole genome shotgun (WGS) entry which is preliminary data.</text>
</comment>
<dbReference type="EMBL" id="LXQA010338563">
    <property type="protein sequence ID" value="MCI45017.1"/>
    <property type="molecule type" value="Genomic_DNA"/>
</dbReference>
<keyword evidence="3" id="KW-1185">Reference proteome</keyword>
<accession>A0A392S9C7</accession>
<feature type="compositionally biased region" description="Basic residues" evidence="1">
    <location>
        <begin position="44"/>
        <end position="54"/>
    </location>
</feature>
<feature type="region of interest" description="Disordered" evidence="1">
    <location>
        <begin position="1"/>
        <end position="54"/>
    </location>
</feature>